<proteinExistence type="predicted"/>
<dbReference type="EMBL" id="UYRU01080046">
    <property type="protein sequence ID" value="VDN30709.1"/>
    <property type="molecule type" value="Genomic_DNA"/>
</dbReference>
<dbReference type="AlphaFoldDB" id="A0A3P7QKE3"/>
<dbReference type="Proteomes" id="UP000281553">
    <property type="component" value="Unassembled WGS sequence"/>
</dbReference>
<evidence type="ECO:0000313" key="2">
    <source>
        <dbReference type="Proteomes" id="UP000281553"/>
    </source>
</evidence>
<name>A0A3P7QKE3_DIBLA</name>
<accession>A0A3P7QKE3</accession>
<evidence type="ECO:0000313" key="1">
    <source>
        <dbReference type="EMBL" id="VDN30709.1"/>
    </source>
</evidence>
<organism evidence="1 2">
    <name type="scientific">Dibothriocephalus latus</name>
    <name type="common">Fish tapeworm</name>
    <name type="synonym">Diphyllobothrium latum</name>
    <dbReference type="NCBI Taxonomy" id="60516"/>
    <lineage>
        <taxon>Eukaryota</taxon>
        <taxon>Metazoa</taxon>
        <taxon>Spiralia</taxon>
        <taxon>Lophotrochozoa</taxon>
        <taxon>Platyhelminthes</taxon>
        <taxon>Cestoda</taxon>
        <taxon>Eucestoda</taxon>
        <taxon>Diphyllobothriidea</taxon>
        <taxon>Diphyllobothriidae</taxon>
        <taxon>Dibothriocephalus</taxon>
    </lineage>
</organism>
<gene>
    <name evidence="1" type="ORF">DILT_LOCUS15590</name>
</gene>
<reference evidence="1 2" key="1">
    <citation type="submission" date="2018-11" db="EMBL/GenBank/DDBJ databases">
        <authorList>
            <consortium name="Pathogen Informatics"/>
        </authorList>
    </citation>
    <scope>NUCLEOTIDE SEQUENCE [LARGE SCALE GENOMIC DNA]</scope>
</reference>
<sequence length="62" mass="6896">MSFSRPAVDASHIVGQGLTRRLYPIMLDRMKRAVRAQTPTAVTQSPARSWIFPAQKNGRTIG</sequence>
<protein>
    <submittedName>
        <fullName evidence="1">Uncharacterized protein</fullName>
    </submittedName>
</protein>
<keyword evidence="2" id="KW-1185">Reference proteome</keyword>